<keyword evidence="2" id="KW-1185">Reference proteome</keyword>
<dbReference type="GeneID" id="43670636"/>
<reference evidence="1 2" key="1">
    <citation type="submission" date="2019-04" db="EMBL/GenBank/DDBJ databases">
        <authorList>
            <consortium name="DOE Joint Genome Institute"/>
            <person name="Mondo S."/>
            <person name="Kjaerbolling I."/>
            <person name="Vesth T."/>
            <person name="Frisvad J.C."/>
            <person name="Nybo J.L."/>
            <person name="Theobald S."/>
            <person name="Kildgaard S."/>
            <person name="Isbrandt T."/>
            <person name="Kuo A."/>
            <person name="Sato A."/>
            <person name="Lyhne E.K."/>
            <person name="Kogle M.E."/>
            <person name="Wiebenga A."/>
            <person name="Kun R.S."/>
            <person name="Lubbers R.J."/>
            <person name="Makela M.R."/>
            <person name="Barry K."/>
            <person name="Chovatia M."/>
            <person name="Clum A."/>
            <person name="Daum C."/>
            <person name="Haridas S."/>
            <person name="He G."/>
            <person name="LaButti K."/>
            <person name="Lipzen A."/>
            <person name="Riley R."/>
            <person name="Salamov A."/>
            <person name="Simmons B.A."/>
            <person name="Magnuson J.K."/>
            <person name="Henrissat B."/>
            <person name="Mortensen U.H."/>
            <person name="Larsen T.O."/>
            <person name="Devries R.P."/>
            <person name="Grigoriev I.V."/>
            <person name="Machida M."/>
            <person name="Baker S.E."/>
            <person name="Andersen M.R."/>
            <person name="Cantor M.N."/>
            <person name="Hua S.X."/>
        </authorList>
    </citation>
    <scope>NUCLEOTIDE SEQUENCE [LARGE SCALE GENOMIC DNA]</scope>
    <source>
        <strain evidence="1 2">CBS 119388</strain>
    </source>
</reference>
<evidence type="ECO:0000313" key="2">
    <source>
        <dbReference type="Proteomes" id="UP000325579"/>
    </source>
</evidence>
<protein>
    <submittedName>
        <fullName evidence="1">Uncharacterized protein</fullName>
    </submittedName>
</protein>
<gene>
    <name evidence="1" type="ORF">BDV37DRAFT_278089</name>
</gene>
<accession>A0A5N6ID06</accession>
<dbReference type="AlphaFoldDB" id="A0A5N6ID06"/>
<organism evidence="1 2">
    <name type="scientific">Aspergillus pseudonomiae</name>
    <dbReference type="NCBI Taxonomy" id="1506151"/>
    <lineage>
        <taxon>Eukaryota</taxon>
        <taxon>Fungi</taxon>
        <taxon>Dikarya</taxon>
        <taxon>Ascomycota</taxon>
        <taxon>Pezizomycotina</taxon>
        <taxon>Eurotiomycetes</taxon>
        <taxon>Eurotiomycetidae</taxon>
        <taxon>Eurotiales</taxon>
        <taxon>Aspergillaceae</taxon>
        <taxon>Aspergillus</taxon>
        <taxon>Aspergillus subgen. Circumdati</taxon>
    </lineage>
</organism>
<dbReference type="RefSeq" id="XP_031946432.1">
    <property type="nucleotide sequence ID" value="XM_032085945.1"/>
</dbReference>
<proteinExistence type="predicted"/>
<accession>A0A5N7DSU3</accession>
<name>A0A5N6ID06_9EURO</name>
<dbReference type="Proteomes" id="UP000325579">
    <property type="component" value="Unassembled WGS sequence"/>
</dbReference>
<evidence type="ECO:0000313" key="1">
    <source>
        <dbReference type="EMBL" id="KAE8409113.1"/>
    </source>
</evidence>
<dbReference type="EMBL" id="ML736740">
    <property type="protein sequence ID" value="KAE8409113.1"/>
    <property type="molecule type" value="Genomic_DNA"/>
</dbReference>
<sequence>MIFRVSDQRVKALPSIPRTSWAGNHDEAKPASLLLNRWICSLDCLPVIPRLSVLVFSKIAAKVASFLGHSSVACLSLANGIVAHDTISRDLSGPGETYYTEDNTPMNYDVEGFFNTTVTRNYLGRLQVPYGRRNPAPAHEDYVTLNTGQKTEYPPGQL</sequence>